<dbReference type="KEGG" id="vg:14516791"/>
<organism evidence="1 2">
    <name type="scientific">Cronobacter phage vB_CskP_GAP227</name>
    <dbReference type="NCBI Taxonomy" id="1264737"/>
    <lineage>
        <taxon>Viruses</taxon>
        <taxon>Duplodnaviria</taxon>
        <taxon>Heunggongvirae</taxon>
        <taxon>Uroviricota</taxon>
        <taxon>Caudoviricetes</taxon>
        <taxon>Autographivirales</taxon>
        <taxon>Autonotataviridae</taxon>
        <taxon>Melnykvirinae</taxon>
        <taxon>Cronosvirus</taxon>
        <taxon>Cronosvirus GAP227</taxon>
    </lineage>
</organism>
<keyword evidence="2" id="KW-1185">Reference proteome</keyword>
<sequence length="113" mass="12486">MARNKRKWRQFFYEDGTPRRCPHCISPDLKEIVRDSIDVGVGGGGIPCEIETRCNKCNSMLGYWAYGSYDPCFLMEFVGYDDEASDCGKPVCGCGTAECPLCPAVPGGLSETW</sequence>
<dbReference type="EMBL" id="KC107834">
    <property type="protein sequence ID" value="AFY63143.1"/>
    <property type="molecule type" value="Genomic_DNA"/>
</dbReference>
<name>K9RYH9_9CAUD</name>
<proteinExistence type="predicted"/>
<evidence type="ECO:0000313" key="1">
    <source>
        <dbReference type="EMBL" id="AFY63143.1"/>
    </source>
</evidence>
<accession>K9RYH9</accession>
<dbReference type="GeneID" id="14516791"/>
<dbReference type="Proteomes" id="UP000010485">
    <property type="component" value="Segment"/>
</dbReference>
<protein>
    <submittedName>
        <fullName evidence="1">Uncharacterized protein</fullName>
    </submittedName>
</protein>
<dbReference type="OrthoDB" id="16461at10239"/>
<gene>
    <name evidence="1" type="ORF">GAP227_25A</name>
</gene>
<evidence type="ECO:0000313" key="2">
    <source>
        <dbReference type="Proteomes" id="UP000010485"/>
    </source>
</evidence>
<dbReference type="RefSeq" id="YP_007348345.1">
    <property type="nucleotide sequence ID" value="NC_020078.1"/>
</dbReference>
<reference evidence="1 2" key="1">
    <citation type="journal article" date="2013" name="Genome Announc.">
        <title>The Genome of Cronobacter sakazakii Bacteriophage vB_CsaP_GAP227 Suggests a New Genus within the Autographivirinae.</title>
        <authorList>
            <person name="Abbasifar R."/>
            <person name="Kropinski A.M."/>
            <person name="Sabour P.M."/>
            <person name="Ackermann H.W."/>
            <person name="Alanis Villa A."/>
            <person name="Abbasifar A."/>
            <person name="Griffiths M.W."/>
        </authorList>
    </citation>
    <scope>NUCLEOTIDE SEQUENCE [LARGE SCALE GENOMIC DNA]</scope>
</reference>